<sequence length="71" mass="8048">MEKIIRNFDANDLFMSSINSNNIIFDIVGFCTYQYLTNVLLKINAKVGLIVRSFPSQANELTIMLCLLGMI</sequence>
<gene>
    <name evidence="1" type="ORF">KFK09_015671</name>
</gene>
<proteinExistence type="predicted"/>
<protein>
    <submittedName>
        <fullName evidence="1">Uncharacterized protein</fullName>
    </submittedName>
</protein>
<organism evidence="1 2">
    <name type="scientific">Dendrobium nobile</name>
    <name type="common">Orchid</name>
    <dbReference type="NCBI Taxonomy" id="94219"/>
    <lineage>
        <taxon>Eukaryota</taxon>
        <taxon>Viridiplantae</taxon>
        <taxon>Streptophyta</taxon>
        <taxon>Embryophyta</taxon>
        <taxon>Tracheophyta</taxon>
        <taxon>Spermatophyta</taxon>
        <taxon>Magnoliopsida</taxon>
        <taxon>Liliopsida</taxon>
        <taxon>Asparagales</taxon>
        <taxon>Orchidaceae</taxon>
        <taxon>Epidendroideae</taxon>
        <taxon>Malaxideae</taxon>
        <taxon>Dendrobiinae</taxon>
        <taxon>Dendrobium</taxon>
    </lineage>
</organism>
<reference evidence="1" key="1">
    <citation type="journal article" date="2022" name="Front. Genet.">
        <title>Chromosome-Scale Assembly of the Dendrobium nobile Genome Provides Insights Into the Molecular Mechanism of the Biosynthesis of the Medicinal Active Ingredient of Dendrobium.</title>
        <authorList>
            <person name="Xu Q."/>
            <person name="Niu S.-C."/>
            <person name="Li K.-L."/>
            <person name="Zheng P.-J."/>
            <person name="Zhang X.-J."/>
            <person name="Jia Y."/>
            <person name="Liu Y."/>
            <person name="Niu Y.-X."/>
            <person name="Yu L.-H."/>
            <person name="Chen D.-F."/>
            <person name="Zhang G.-Q."/>
        </authorList>
    </citation>
    <scope>NUCLEOTIDE SEQUENCE</scope>
    <source>
        <tissue evidence="1">Leaf</tissue>
    </source>
</reference>
<name>A0A8T3B6P0_DENNO</name>
<dbReference type="AlphaFoldDB" id="A0A8T3B6P0"/>
<keyword evidence="2" id="KW-1185">Reference proteome</keyword>
<evidence type="ECO:0000313" key="2">
    <source>
        <dbReference type="Proteomes" id="UP000829196"/>
    </source>
</evidence>
<comment type="caution">
    <text evidence="1">The sequence shown here is derived from an EMBL/GenBank/DDBJ whole genome shotgun (WGS) entry which is preliminary data.</text>
</comment>
<dbReference type="Proteomes" id="UP000829196">
    <property type="component" value="Unassembled WGS sequence"/>
</dbReference>
<evidence type="ECO:0000313" key="1">
    <source>
        <dbReference type="EMBL" id="KAI0504718.1"/>
    </source>
</evidence>
<dbReference type="EMBL" id="JAGYWB010000011">
    <property type="protein sequence ID" value="KAI0504718.1"/>
    <property type="molecule type" value="Genomic_DNA"/>
</dbReference>
<accession>A0A8T3B6P0</accession>